<dbReference type="AlphaFoldDB" id="A0A7J8ERV8"/>
<name>A0A7J8ERV8_MOLMO</name>
<protein>
    <submittedName>
        <fullName evidence="2">Uncharacterized protein</fullName>
    </submittedName>
</protein>
<evidence type="ECO:0000313" key="3">
    <source>
        <dbReference type="Proteomes" id="UP000550707"/>
    </source>
</evidence>
<evidence type="ECO:0000256" key="1">
    <source>
        <dbReference type="SAM" id="MobiDB-lite"/>
    </source>
</evidence>
<reference evidence="2 3" key="1">
    <citation type="journal article" date="2020" name="Nature">
        <title>Six reference-quality genomes reveal evolution of bat adaptations.</title>
        <authorList>
            <person name="Jebb D."/>
            <person name="Huang Z."/>
            <person name="Pippel M."/>
            <person name="Hughes G.M."/>
            <person name="Lavrichenko K."/>
            <person name="Devanna P."/>
            <person name="Winkler S."/>
            <person name="Jermiin L.S."/>
            <person name="Skirmuntt E.C."/>
            <person name="Katzourakis A."/>
            <person name="Burkitt-Gray L."/>
            <person name="Ray D.A."/>
            <person name="Sullivan K.A.M."/>
            <person name="Roscito J.G."/>
            <person name="Kirilenko B.M."/>
            <person name="Davalos L.M."/>
            <person name="Corthals A.P."/>
            <person name="Power M.L."/>
            <person name="Jones G."/>
            <person name="Ransome R.D."/>
            <person name="Dechmann D.K.N."/>
            <person name="Locatelli A.G."/>
            <person name="Puechmaille S.J."/>
            <person name="Fedrigo O."/>
            <person name="Jarvis E.D."/>
            <person name="Hiller M."/>
            <person name="Vernes S.C."/>
            <person name="Myers E.W."/>
            <person name="Teeling E.C."/>
        </authorList>
    </citation>
    <scope>NUCLEOTIDE SEQUENCE [LARGE SCALE GENOMIC DNA]</scope>
    <source>
        <strain evidence="2">MMolMol1</strain>
        <tissue evidence="2">Muscle</tissue>
    </source>
</reference>
<gene>
    <name evidence="2" type="ORF">HJG59_008741</name>
</gene>
<evidence type="ECO:0000313" key="2">
    <source>
        <dbReference type="EMBL" id="KAF6438051.1"/>
    </source>
</evidence>
<accession>A0A7J8ERV8</accession>
<dbReference type="EMBL" id="JACASF010000013">
    <property type="protein sequence ID" value="KAF6438051.1"/>
    <property type="molecule type" value="Genomic_DNA"/>
</dbReference>
<comment type="caution">
    <text evidence="2">The sequence shown here is derived from an EMBL/GenBank/DDBJ whole genome shotgun (WGS) entry which is preliminary data.</text>
</comment>
<dbReference type="InParanoid" id="A0A7J8ERV8"/>
<keyword evidence="3" id="KW-1185">Reference proteome</keyword>
<feature type="region of interest" description="Disordered" evidence="1">
    <location>
        <begin position="48"/>
        <end position="147"/>
    </location>
</feature>
<sequence length="147" mass="15444">MYRRQGSRFGGGLGTMREMVSVFWGRGNGGGTQQTPLYHASACSWKINGSLPGTEDSKDAPGEGESPCRGRRRERAGHVTNGERSSGCRAGGEQAAGEASGGQAGRRQRRTLGRGVIMSCETSSKSLPFSEPLGSSVIWKGDKAGPP</sequence>
<feature type="compositionally biased region" description="Low complexity" evidence="1">
    <location>
        <begin position="87"/>
        <end position="98"/>
    </location>
</feature>
<proteinExistence type="predicted"/>
<dbReference type="Proteomes" id="UP000550707">
    <property type="component" value="Unassembled WGS sequence"/>
</dbReference>
<organism evidence="2 3">
    <name type="scientific">Molossus molossus</name>
    <name type="common">Pallas' mastiff bat</name>
    <name type="synonym">Vespertilio molossus</name>
    <dbReference type="NCBI Taxonomy" id="27622"/>
    <lineage>
        <taxon>Eukaryota</taxon>
        <taxon>Metazoa</taxon>
        <taxon>Chordata</taxon>
        <taxon>Craniata</taxon>
        <taxon>Vertebrata</taxon>
        <taxon>Euteleostomi</taxon>
        <taxon>Mammalia</taxon>
        <taxon>Eutheria</taxon>
        <taxon>Laurasiatheria</taxon>
        <taxon>Chiroptera</taxon>
        <taxon>Yangochiroptera</taxon>
        <taxon>Molossidae</taxon>
        <taxon>Molossus</taxon>
    </lineage>
</organism>